<reference evidence="3 4" key="1">
    <citation type="submission" date="2024-02" db="EMBL/GenBank/DDBJ databases">
        <title>Chromosome-scale genome assembly of the rough periwinkle Littorina saxatilis.</title>
        <authorList>
            <person name="De Jode A."/>
            <person name="Faria R."/>
            <person name="Formenti G."/>
            <person name="Sims Y."/>
            <person name="Smith T.P."/>
            <person name="Tracey A."/>
            <person name="Wood J.M.D."/>
            <person name="Zagrodzka Z.B."/>
            <person name="Johannesson K."/>
            <person name="Butlin R.K."/>
            <person name="Leder E.H."/>
        </authorList>
    </citation>
    <scope>NUCLEOTIDE SEQUENCE [LARGE SCALE GENOMIC DNA]</scope>
    <source>
        <strain evidence="3">Snail1</strain>
        <tissue evidence="3">Muscle</tissue>
    </source>
</reference>
<feature type="compositionally biased region" description="Basic and acidic residues" evidence="1">
    <location>
        <begin position="328"/>
        <end position="337"/>
    </location>
</feature>
<feature type="compositionally biased region" description="Gly residues" evidence="1">
    <location>
        <begin position="273"/>
        <end position="287"/>
    </location>
</feature>
<evidence type="ECO:0000256" key="1">
    <source>
        <dbReference type="SAM" id="MobiDB-lite"/>
    </source>
</evidence>
<keyword evidence="4" id="KW-1185">Reference proteome</keyword>
<keyword evidence="2" id="KW-1133">Transmembrane helix</keyword>
<feature type="region of interest" description="Disordered" evidence="1">
    <location>
        <begin position="265"/>
        <end position="337"/>
    </location>
</feature>
<evidence type="ECO:0000313" key="3">
    <source>
        <dbReference type="EMBL" id="KAK7113065.1"/>
    </source>
</evidence>
<feature type="compositionally biased region" description="Gly residues" evidence="1">
    <location>
        <begin position="304"/>
        <end position="322"/>
    </location>
</feature>
<feature type="transmembrane region" description="Helical" evidence="2">
    <location>
        <begin position="63"/>
        <end position="81"/>
    </location>
</feature>
<feature type="compositionally biased region" description="Basic and acidic residues" evidence="1">
    <location>
        <begin position="288"/>
        <end position="300"/>
    </location>
</feature>
<comment type="caution">
    <text evidence="3">The sequence shown here is derived from an EMBL/GenBank/DDBJ whole genome shotgun (WGS) entry which is preliminary data.</text>
</comment>
<dbReference type="EMBL" id="JBAMIC010000002">
    <property type="protein sequence ID" value="KAK7113065.1"/>
    <property type="molecule type" value="Genomic_DNA"/>
</dbReference>
<name>A0AAN9C1T1_9CAEN</name>
<keyword evidence="2" id="KW-0472">Membrane</keyword>
<dbReference type="AlphaFoldDB" id="A0AAN9C1T1"/>
<proteinExistence type="predicted"/>
<feature type="transmembrane region" description="Helical" evidence="2">
    <location>
        <begin position="219"/>
        <end position="241"/>
    </location>
</feature>
<protein>
    <submittedName>
        <fullName evidence="3">Uncharacterized protein</fullName>
    </submittedName>
</protein>
<evidence type="ECO:0000313" key="4">
    <source>
        <dbReference type="Proteomes" id="UP001374579"/>
    </source>
</evidence>
<organism evidence="3 4">
    <name type="scientific">Littorina saxatilis</name>
    <dbReference type="NCBI Taxonomy" id="31220"/>
    <lineage>
        <taxon>Eukaryota</taxon>
        <taxon>Metazoa</taxon>
        <taxon>Spiralia</taxon>
        <taxon>Lophotrochozoa</taxon>
        <taxon>Mollusca</taxon>
        <taxon>Gastropoda</taxon>
        <taxon>Caenogastropoda</taxon>
        <taxon>Littorinimorpha</taxon>
        <taxon>Littorinoidea</taxon>
        <taxon>Littorinidae</taxon>
        <taxon>Littorina</taxon>
    </lineage>
</organism>
<sequence>MNRSTVDKLFTVTNLLHSGPRNRPVDAYKKRSRPGKLSFRRKKTTNPVLILGLGKLGQKRMLVLGRVMLYTSFVSYMAGYLSHEWVCRVYDTTEDRYNTVIVNRQLLKVPPNQFYCFGLWKACGDTGTCERVWFKLGLSPMTVVGVLIMATNALTGYGMAVLLDLASRFGLMVFLGVNRVVEFCTAVSVVLQFMALLHFTGQMKNRAPIVHGVCDVTGWGFILASVPLFTSVLSVVLMALFRSPLAMQKHRQFWKLPADLRPRSNLASSKAGAGRGGGEGARGGGDGESTHIVKVRERNKAFGADGGGGGVDRGGGGDGAGQLQGMELKPREPTIRA</sequence>
<keyword evidence="2" id="KW-0812">Transmembrane</keyword>
<dbReference type="Proteomes" id="UP001374579">
    <property type="component" value="Unassembled WGS sequence"/>
</dbReference>
<gene>
    <name evidence="3" type="ORF">V1264_012424</name>
</gene>
<feature type="transmembrane region" description="Helical" evidence="2">
    <location>
        <begin position="143"/>
        <end position="165"/>
    </location>
</feature>
<evidence type="ECO:0000256" key="2">
    <source>
        <dbReference type="SAM" id="Phobius"/>
    </source>
</evidence>
<feature type="transmembrane region" description="Helical" evidence="2">
    <location>
        <begin position="177"/>
        <end position="199"/>
    </location>
</feature>
<accession>A0AAN9C1T1</accession>